<dbReference type="Pfam" id="PF07433">
    <property type="entry name" value="DUF1513"/>
    <property type="match status" value="1"/>
</dbReference>
<sequence length="378" mass="40920">MNIELDRRRFLLSLAALGILPHAALAAGSNAQGGSTTLIGAAWRGPNASDAYYAGVLAADWERKTLEIRYQLALPGRPHGLVPEAGGGLLVNGLRPGTWLLRCDGNGKVLQQIDVSAESASVRLSGHIAVGSEFLYTTEIDYKNDQGRIGVRDRHSLKKLDEWASGGIEPHQALLDDAGNLVVANGGVRRTLADKKYDLQHMDSSLVRLDGRNGRQLGQWKLDDQRLSLRHLAWSRSPEADKTYLGIAMQAEHDSAELRVAAPNLAVFDGDTLRTPTRDNDGYGYAGDIVAAYNGGFVLSSNKGGMAKLWHPGEPDKLLTIVEMEESYALADWHGPNPGGGVLLATAVGLVRWHIAAKPVFLPWPKPMALDNHWVLVA</sequence>
<reference evidence="2 3" key="1">
    <citation type="submission" date="2018-10" db="EMBL/GenBank/DDBJ databases">
        <title>Genomic Encyclopedia of Type Strains, Phase IV (KMG-IV): sequencing the most valuable type-strain genomes for metagenomic binning, comparative biology and taxonomic classification.</title>
        <authorList>
            <person name="Goeker M."/>
        </authorList>
    </citation>
    <scope>NUCLEOTIDE SEQUENCE [LARGE SCALE GENOMIC DNA]</scope>
    <source>
        <strain evidence="2 3">DSM 3303</strain>
    </source>
</reference>
<evidence type="ECO:0000313" key="2">
    <source>
        <dbReference type="EMBL" id="RKQ60800.1"/>
    </source>
</evidence>
<feature type="chain" id="PRO_5019789177" description="DUF1513 domain-containing protein" evidence="1">
    <location>
        <begin position="27"/>
        <end position="378"/>
    </location>
</feature>
<dbReference type="InterPro" id="IPR006311">
    <property type="entry name" value="TAT_signal"/>
</dbReference>
<organism evidence="2 3">
    <name type="scientific">Vogesella indigofera</name>
    <name type="common">Pseudomonas indigofera</name>
    <dbReference type="NCBI Taxonomy" id="45465"/>
    <lineage>
        <taxon>Bacteria</taxon>
        <taxon>Pseudomonadati</taxon>
        <taxon>Pseudomonadota</taxon>
        <taxon>Betaproteobacteria</taxon>
        <taxon>Neisseriales</taxon>
        <taxon>Chromobacteriaceae</taxon>
        <taxon>Vogesella</taxon>
    </lineage>
</organism>
<dbReference type="InterPro" id="IPR011044">
    <property type="entry name" value="Quino_amine_DH_bsu"/>
</dbReference>
<evidence type="ECO:0000256" key="1">
    <source>
        <dbReference type="SAM" id="SignalP"/>
    </source>
</evidence>
<comment type="caution">
    <text evidence="2">The sequence shown here is derived from an EMBL/GenBank/DDBJ whole genome shotgun (WGS) entry which is preliminary data.</text>
</comment>
<dbReference type="PROSITE" id="PS51318">
    <property type="entry name" value="TAT"/>
    <property type="match status" value="1"/>
</dbReference>
<dbReference type="SUPFAM" id="SSF50969">
    <property type="entry name" value="YVTN repeat-like/Quinoprotein amine dehydrogenase"/>
    <property type="match status" value="1"/>
</dbReference>
<accession>A0A495BHG3</accession>
<evidence type="ECO:0008006" key="4">
    <source>
        <dbReference type="Google" id="ProtNLM"/>
    </source>
</evidence>
<gene>
    <name evidence="2" type="ORF">C8E02_0553</name>
</gene>
<protein>
    <recommendedName>
        <fullName evidence="4">DUF1513 domain-containing protein</fullName>
    </recommendedName>
</protein>
<feature type="signal peptide" evidence="1">
    <location>
        <begin position="1"/>
        <end position="26"/>
    </location>
</feature>
<dbReference type="RefSeq" id="WP_120809542.1">
    <property type="nucleotide sequence ID" value="NZ_RBID01000011.1"/>
</dbReference>
<dbReference type="InterPro" id="IPR008311">
    <property type="entry name" value="UCP028101"/>
</dbReference>
<dbReference type="Proteomes" id="UP000279384">
    <property type="component" value="Unassembled WGS sequence"/>
</dbReference>
<evidence type="ECO:0000313" key="3">
    <source>
        <dbReference type="Proteomes" id="UP000279384"/>
    </source>
</evidence>
<name>A0A495BHG3_VOGIN</name>
<proteinExistence type="predicted"/>
<dbReference type="EMBL" id="RBID01000011">
    <property type="protein sequence ID" value="RKQ60800.1"/>
    <property type="molecule type" value="Genomic_DNA"/>
</dbReference>
<keyword evidence="1" id="KW-0732">Signal</keyword>
<dbReference type="AlphaFoldDB" id="A0A495BHG3"/>